<dbReference type="InterPro" id="IPR007624">
    <property type="entry name" value="RNA_pol_sigma70_r3"/>
</dbReference>
<dbReference type="AlphaFoldDB" id="A0A173RQE2"/>
<organism evidence="2 3">
    <name type="scientific">Anaerostipes hadrus</name>
    <dbReference type="NCBI Taxonomy" id="649756"/>
    <lineage>
        <taxon>Bacteria</taxon>
        <taxon>Bacillati</taxon>
        <taxon>Bacillota</taxon>
        <taxon>Clostridia</taxon>
        <taxon>Lachnospirales</taxon>
        <taxon>Lachnospiraceae</taxon>
        <taxon>Anaerostipes</taxon>
    </lineage>
</organism>
<dbReference type="RefSeq" id="WP_055257955.1">
    <property type="nucleotide sequence ID" value="NZ_CYXT01000003.1"/>
</dbReference>
<dbReference type="InterPro" id="IPR000943">
    <property type="entry name" value="RNA_pol_sigma70"/>
</dbReference>
<proteinExistence type="predicted"/>
<evidence type="ECO:0000259" key="1">
    <source>
        <dbReference type="PROSITE" id="PS00715"/>
    </source>
</evidence>
<feature type="domain" description="RNA polymerase sigma-70" evidence="1">
    <location>
        <begin position="144"/>
        <end position="157"/>
    </location>
</feature>
<dbReference type="InterPro" id="IPR036388">
    <property type="entry name" value="WH-like_DNA-bd_sf"/>
</dbReference>
<accession>A0A173RQE2</accession>
<reference evidence="2 3" key="1">
    <citation type="submission" date="2015-09" db="EMBL/GenBank/DDBJ databases">
        <authorList>
            <consortium name="Pathogen Informatics"/>
        </authorList>
    </citation>
    <scope>NUCLEOTIDE SEQUENCE [LARGE SCALE GENOMIC DNA]</scope>
    <source>
        <strain evidence="2 3">2789STDY5608868</strain>
    </source>
</reference>
<dbReference type="Pfam" id="PF04542">
    <property type="entry name" value="Sigma70_r2"/>
    <property type="match status" value="1"/>
</dbReference>
<name>A0A173RQE2_ANAHA</name>
<dbReference type="Gene3D" id="1.10.10.10">
    <property type="entry name" value="Winged helix-like DNA-binding domain superfamily/Winged helix DNA-binding domain"/>
    <property type="match status" value="1"/>
</dbReference>
<dbReference type="InterPro" id="IPR007627">
    <property type="entry name" value="RNA_pol_sigma70_r2"/>
</dbReference>
<evidence type="ECO:0000313" key="2">
    <source>
        <dbReference type="EMBL" id="CUM79819.1"/>
    </source>
</evidence>
<sequence>MDKNLFLKNMEEMIQIAKTNGNQIDHKELLDYFSDYELNEEAKKLLIASFVEAGIRVLGVDEAQIVAEEEAKEKADISEEEQGAIRFYEEELEQMDLPGEEEQKELIHAWLVEKGDGEAVIESFLPQILEIARTHTGKGVLFGDLVQEGNIGLLEAMAIYQGKDAEGFLAHAKSAVEDSILDAIAMQRGSDSVREAMAIKANRLDDASTFLSKELGREPKIEELAKYLSMTEEEVKEVMKISLDALSVMEADIKQS</sequence>
<gene>
    <name evidence="2" type="primary">sigA</name>
    <name evidence="2" type="ORF">ERS852425_00677</name>
</gene>
<dbReference type="EMBL" id="CYXT01000003">
    <property type="protein sequence ID" value="CUM79819.1"/>
    <property type="molecule type" value="Genomic_DNA"/>
</dbReference>
<dbReference type="GO" id="GO:0003700">
    <property type="term" value="F:DNA-binding transcription factor activity"/>
    <property type="evidence" value="ECO:0007669"/>
    <property type="project" value="InterPro"/>
</dbReference>
<dbReference type="PANTHER" id="PTHR30603:SF47">
    <property type="entry name" value="RNA POLYMERASE SIGMA FACTOR SIGD, CHLOROPLASTIC"/>
    <property type="match status" value="1"/>
</dbReference>
<evidence type="ECO:0000313" key="3">
    <source>
        <dbReference type="Proteomes" id="UP000095598"/>
    </source>
</evidence>
<dbReference type="SUPFAM" id="SSF88946">
    <property type="entry name" value="Sigma2 domain of RNA polymerase sigma factors"/>
    <property type="match status" value="1"/>
</dbReference>
<dbReference type="SUPFAM" id="SSF88659">
    <property type="entry name" value="Sigma3 and sigma4 domains of RNA polymerase sigma factors"/>
    <property type="match status" value="1"/>
</dbReference>
<dbReference type="GO" id="GO:0006352">
    <property type="term" value="P:DNA-templated transcription initiation"/>
    <property type="evidence" value="ECO:0007669"/>
    <property type="project" value="InterPro"/>
</dbReference>
<dbReference type="Proteomes" id="UP000095598">
    <property type="component" value="Unassembled WGS sequence"/>
</dbReference>
<dbReference type="Gene3D" id="1.20.120.1810">
    <property type="match status" value="1"/>
</dbReference>
<dbReference type="Pfam" id="PF04539">
    <property type="entry name" value="Sigma70_r3"/>
    <property type="match status" value="1"/>
</dbReference>
<dbReference type="InterPro" id="IPR013324">
    <property type="entry name" value="RNA_pol_sigma_r3/r4-like"/>
</dbReference>
<dbReference type="InterPro" id="IPR013325">
    <property type="entry name" value="RNA_pol_sigma_r2"/>
</dbReference>
<dbReference type="InterPro" id="IPR050239">
    <property type="entry name" value="Sigma-70_RNA_pol_init_factors"/>
</dbReference>
<dbReference type="PANTHER" id="PTHR30603">
    <property type="entry name" value="RNA POLYMERASE SIGMA FACTOR RPO"/>
    <property type="match status" value="1"/>
</dbReference>
<protein>
    <submittedName>
        <fullName evidence="2">Sigma-A</fullName>
    </submittedName>
</protein>
<dbReference type="PROSITE" id="PS00715">
    <property type="entry name" value="SIGMA70_1"/>
    <property type="match status" value="1"/>
</dbReference>